<evidence type="ECO:0000313" key="4">
    <source>
        <dbReference type="Proteomes" id="UP000002009"/>
    </source>
</evidence>
<keyword evidence="4" id="KW-1185">Reference proteome</keyword>
<dbReference type="AlphaFoldDB" id="C1FJP9"/>
<protein>
    <submittedName>
        <fullName evidence="3">Uncharacterized protein</fullName>
    </submittedName>
</protein>
<dbReference type="GeneID" id="8248268"/>
<dbReference type="OrthoDB" id="10612474at2759"/>
<gene>
    <name evidence="3" type="ORF">MICPUN_62909</name>
</gene>
<dbReference type="KEGG" id="mis:MICPUN_62909"/>
<dbReference type="EMBL" id="CP001577">
    <property type="protein sequence ID" value="ACO70381.1"/>
    <property type="molecule type" value="Genomic_DNA"/>
</dbReference>
<dbReference type="InParanoid" id="C1FJP9"/>
<feature type="transmembrane region" description="Helical" evidence="2">
    <location>
        <begin position="205"/>
        <end position="231"/>
    </location>
</feature>
<sequence length="239" mass="24290">MSVVVASALPIASSPRAAAAGRHPRAARLPAPLAANLASATPKYLPPKRRRLMARRGASFAAATPPTAADDGRSPRVTRLSSPSRAPSPAPSPSRAPSLATRVAAAARRALASLALLVGLALGALVPSAAARDGTPTAPRHHAHYHSGFPTASATAAHIIGRAPAVDYSAGLANIPIATGDVGSMGGLTPDNWGLPYKGKNPAMALFMASAGVTLRMAVNVAVIYCIYTYWLNDGPDSS</sequence>
<evidence type="ECO:0000256" key="1">
    <source>
        <dbReference type="SAM" id="MobiDB-lite"/>
    </source>
</evidence>
<keyword evidence="2" id="KW-0812">Transmembrane</keyword>
<keyword evidence="2" id="KW-0472">Membrane</keyword>
<name>C1FJP9_MICCC</name>
<evidence type="ECO:0000313" key="3">
    <source>
        <dbReference type="EMBL" id="ACO70381.1"/>
    </source>
</evidence>
<accession>C1FJP9</accession>
<reference evidence="3 4" key="1">
    <citation type="journal article" date="2009" name="Science">
        <title>Green evolution and dynamic adaptations revealed by genomes of the marine picoeukaryotes Micromonas.</title>
        <authorList>
            <person name="Worden A.Z."/>
            <person name="Lee J.H."/>
            <person name="Mock T."/>
            <person name="Rouze P."/>
            <person name="Simmons M.P."/>
            <person name="Aerts A.L."/>
            <person name="Allen A.E."/>
            <person name="Cuvelier M.L."/>
            <person name="Derelle E."/>
            <person name="Everett M.V."/>
            <person name="Foulon E."/>
            <person name="Grimwood J."/>
            <person name="Gundlach H."/>
            <person name="Henrissat B."/>
            <person name="Napoli C."/>
            <person name="McDonald S.M."/>
            <person name="Parker M.S."/>
            <person name="Rombauts S."/>
            <person name="Salamov A."/>
            <person name="Von Dassow P."/>
            <person name="Badger J.H."/>
            <person name="Coutinho P.M."/>
            <person name="Demir E."/>
            <person name="Dubchak I."/>
            <person name="Gentemann C."/>
            <person name="Eikrem W."/>
            <person name="Gready J.E."/>
            <person name="John U."/>
            <person name="Lanier W."/>
            <person name="Lindquist E.A."/>
            <person name="Lucas S."/>
            <person name="Mayer K.F."/>
            <person name="Moreau H."/>
            <person name="Not F."/>
            <person name="Otillar R."/>
            <person name="Panaud O."/>
            <person name="Pangilinan J."/>
            <person name="Paulsen I."/>
            <person name="Piegu B."/>
            <person name="Poliakov A."/>
            <person name="Robbens S."/>
            <person name="Schmutz J."/>
            <person name="Toulza E."/>
            <person name="Wyss T."/>
            <person name="Zelensky A."/>
            <person name="Zhou K."/>
            <person name="Armbrust E.V."/>
            <person name="Bhattacharya D."/>
            <person name="Goodenough U.W."/>
            <person name="Van de Peer Y."/>
            <person name="Grigoriev I.V."/>
        </authorList>
    </citation>
    <scope>NUCLEOTIDE SEQUENCE [LARGE SCALE GENOMIC DNA]</scope>
    <source>
        <strain evidence="4">RCC299 / NOUM17</strain>
    </source>
</reference>
<keyword evidence="2" id="KW-1133">Transmembrane helix</keyword>
<evidence type="ECO:0000256" key="2">
    <source>
        <dbReference type="SAM" id="Phobius"/>
    </source>
</evidence>
<organism evidence="3 4">
    <name type="scientific">Micromonas commoda (strain RCC299 / NOUM17 / CCMP2709)</name>
    <name type="common">Picoplanktonic green alga</name>
    <dbReference type="NCBI Taxonomy" id="296587"/>
    <lineage>
        <taxon>Eukaryota</taxon>
        <taxon>Viridiplantae</taxon>
        <taxon>Chlorophyta</taxon>
        <taxon>Mamiellophyceae</taxon>
        <taxon>Mamiellales</taxon>
        <taxon>Mamiellaceae</taxon>
        <taxon>Micromonas</taxon>
    </lineage>
</organism>
<dbReference type="RefSeq" id="XP_002509123.1">
    <property type="nucleotide sequence ID" value="XM_002509077.1"/>
</dbReference>
<dbReference type="Proteomes" id="UP000002009">
    <property type="component" value="Chromosome 12"/>
</dbReference>
<feature type="region of interest" description="Disordered" evidence="1">
    <location>
        <begin position="57"/>
        <end position="97"/>
    </location>
</feature>
<proteinExistence type="predicted"/>